<feature type="compositionally biased region" description="Basic residues" evidence="1">
    <location>
        <begin position="172"/>
        <end position="187"/>
    </location>
</feature>
<feature type="signal peptide" evidence="2">
    <location>
        <begin position="1"/>
        <end position="17"/>
    </location>
</feature>
<sequence>MARCMLFASGLPLYFWGDAVEYVTYVLNRSSCSANPKRMAPIETLTGVVPNLADVVIFGSPCTTFRDPGKKTRRPRAQVGMIVGKNDETKSFKVYLPKGRIVVTTQHIQSVETLNNQQNDLLQAQLEHEDPSLRPAPTPRKNAARGNDQPIGTPVISVVQTNSKDKNVVSKFRSRKKLAKKVAKTKKKEAINAAPGSE</sequence>
<feature type="chain" id="PRO_5012759285" evidence="2">
    <location>
        <begin position="18"/>
        <end position="198"/>
    </location>
</feature>
<dbReference type="STRING" id="4795.A0A225WT74"/>
<feature type="region of interest" description="Disordered" evidence="1">
    <location>
        <begin position="130"/>
        <end position="198"/>
    </location>
</feature>
<dbReference type="Proteomes" id="UP000198211">
    <property type="component" value="Unassembled WGS sequence"/>
</dbReference>
<protein>
    <submittedName>
        <fullName evidence="3">Copia LTR rider</fullName>
    </submittedName>
</protein>
<evidence type="ECO:0000313" key="4">
    <source>
        <dbReference type="Proteomes" id="UP000198211"/>
    </source>
</evidence>
<evidence type="ECO:0000256" key="1">
    <source>
        <dbReference type="SAM" id="MobiDB-lite"/>
    </source>
</evidence>
<comment type="caution">
    <text evidence="3">The sequence shown here is derived from an EMBL/GenBank/DDBJ whole genome shotgun (WGS) entry which is preliminary data.</text>
</comment>
<keyword evidence="4" id="KW-1185">Reference proteome</keyword>
<dbReference type="OrthoDB" id="122624at2759"/>
<proteinExistence type="predicted"/>
<reference evidence="4" key="1">
    <citation type="submission" date="2017-03" db="EMBL/GenBank/DDBJ databases">
        <title>Phytopthora megakarya and P. palmivora, two closely related causual agents of cacao black pod achieved similar genome size and gene model numbers by different mechanisms.</title>
        <authorList>
            <person name="Ali S."/>
            <person name="Shao J."/>
            <person name="Larry D.J."/>
            <person name="Kronmiller B."/>
            <person name="Shen D."/>
            <person name="Strem M.D."/>
            <person name="Melnick R.L."/>
            <person name="Guiltinan M.J."/>
            <person name="Tyler B.M."/>
            <person name="Meinhardt L.W."/>
            <person name="Bailey B.A."/>
        </authorList>
    </citation>
    <scope>NUCLEOTIDE SEQUENCE [LARGE SCALE GENOMIC DNA]</scope>
    <source>
        <strain evidence="4">zdho120</strain>
    </source>
</reference>
<accession>A0A225WT74</accession>
<keyword evidence="2" id="KW-0732">Signal</keyword>
<dbReference type="EMBL" id="NBNE01000285">
    <property type="protein sequence ID" value="OWZ20844.1"/>
    <property type="molecule type" value="Genomic_DNA"/>
</dbReference>
<name>A0A225WT74_9STRA</name>
<gene>
    <name evidence="3" type="ORF">PHMEG_0004706</name>
</gene>
<dbReference type="AlphaFoldDB" id="A0A225WT74"/>
<organism evidence="3 4">
    <name type="scientific">Phytophthora megakarya</name>
    <dbReference type="NCBI Taxonomy" id="4795"/>
    <lineage>
        <taxon>Eukaryota</taxon>
        <taxon>Sar</taxon>
        <taxon>Stramenopiles</taxon>
        <taxon>Oomycota</taxon>
        <taxon>Peronosporomycetes</taxon>
        <taxon>Peronosporales</taxon>
        <taxon>Peronosporaceae</taxon>
        <taxon>Phytophthora</taxon>
    </lineage>
</organism>
<evidence type="ECO:0000256" key="2">
    <source>
        <dbReference type="SAM" id="SignalP"/>
    </source>
</evidence>
<evidence type="ECO:0000313" key="3">
    <source>
        <dbReference type="EMBL" id="OWZ20844.1"/>
    </source>
</evidence>